<dbReference type="KEGG" id="srub:C2R22_18835"/>
<keyword evidence="3" id="KW-1185">Reference proteome</keyword>
<dbReference type="OrthoDB" id="386813at2157"/>
<dbReference type="Proteomes" id="UP000236584">
    <property type="component" value="Chromosome"/>
</dbReference>
<evidence type="ECO:0000313" key="3">
    <source>
        <dbReference type="Proteomes" id="UP000236584"/>
    </source>
</evidence>
<name>A0A2I8VNE4_9EURY</name>
<reference evidence="2 3" key="1">
    <citation type="submission" date="2018-01" db="EMBL/GenBank/DDBJ databases">
        <title>Complete genome sequence of Salinigranum rubrum GX10T, an extremely halophilic archaeon isolated from a marine solar saltern.</title>
        <authorList>
            <person name="Han S."/>
        </authorList>
    </citation>
    <scope>NUCLEOTIDE SEQUENCE [LARGE SCALE GENOMIC DNA]</scope>
    <source>
        <strain evidence="2 3">GX10</strain>
    </source>
</reference>
<dbReference type="AlphaFoldDB" id="A0A2I8VNE4"/>
<dbReference type="GeneID" id="35594193"/>
<feature type="region of interest" description="Disordered" evidence="1">
    <location>
        <begin position="15"/>
        <end position="68"/>
    </location>
</feature>
<protein>
    <submittedName>
        <fullName evidence="2">Uncharacterized protein</fullName>
    </submittedName>
</protein>
<sequence>MERRPFLVLLTTALAGCGATNQSTPEPTAPPTDTPTESPPTATEPTETATDTPTESPTDTPSPEVREAQQRLSAVTSTLDAAVEQYVGDAGETILAADASYLEFDGDEVVAAVEEAERELERAREAVVTEEQEETLASLEEMTRFLRLATETQTSLVDAYYHLTETREALASADDGAAEDAMSEMDAASRIASSPYQTLVEETAVSATSVLSELDTERYRRKLTQFEAEIRAFGDLRAPLDTFATAVGRLGTARALELNGSTDQARQIARDAARELDEVAAAFATFTTDLEEPADSLAEMGESLEGLATEMATETREQFGIDDEETTTATTTTAA</sequence>
<evidence type="ECO:0000256" key="1">
    <source>
        <dbReference type="SAM" id="MobiDB-lite"/>
    </source>
</evidence>
<dbReference type="RefSeq" id="WP_103427135.1">
    <property type="nucleotide sequence ID" value="NZ_CP026309.1"/>
</dbReference>
<accession>A0A2I8VNE4</accession>
<dbReference type="PROSITE" id="PS51257">
    <property type="entry name" value="PROKAR_LIPOPROTEIN"/>
    <property type="match status" value="1"/>
</dbReference>
<feature type="region of interest" description="Disordered" evidence="1">
    <location>
        <begin position="316"/>
        <end position="335"/>
    </location>
</feature>
<organism evidence="2 3">
    <name type="scientific">Salinigranum rubrum</name>
    <dbReference type="NCBI Taxonomy" id="755307"/>
    <lineage>
        <taxon>Archaea</taxon>
        <taxon>Methanobacteriati</taxon>
        <taxon>Methanobacteriota</taxon>
        <taxon>Stenosarchaea group</taxon>
        <taxon>Halobacteria</taxon>
        <taxon>Halobacteriales</taxon>
        <taxon>Haloferacaceae</taxon>
        <taxon>Salinigranum</taxon>
    </lineage>
</organism>
<evidence type="ECO:0000313" key="2">
    <source>
        <dbReference type="EMBL" id="AUV83446.1"/>
    </source>
</evidence>
<dbReference type="EMBL" id="CP026309">
    <property type="protein sequence ID" value="AUV83446.1"/>
    <property type="molecule type" value="Genomic_DNA"/>
</dbReference>
<gene>
    <name evidence="2" type="ORF">C2R22_18835</name>
</gene>
<feature type="compositionally biased region" description="Low complexity" evidence="1">
    <location>
        <begin position="34"/>
        <end position="63"/>
    </location>
</feature>
<proteinExistence type="predicted"/>